<proteinExistence type="predicted"/>
<dbReference type="Pfam" id="PF26047">
    <property type="entry name" value="DUF8015"/>
    <property type="match status" value="1"/>
</dbReference>
<sequence length="67" mass="7038">MSTDNSLGVLSSLSRADYILLSLPVLFFGIYGTIRAFVETGTHALAVAAVICCLIVADGLFVHPPAE</sequence>
<evidence type="ECO:0000313" key="3">
    <source>
        <dbReference type="Proteomes" id="UP000198856"/>
    </source>
</evidence>
<accession>A0A1G8XUZ7</accession>
<feature type="transmembrane region" description="Helical" evidence="1">
    <location>
        <begin position="44"/>
        <end position="62"/>
    </location>
</feature>
<evidence type="ECO:0000313" key="2">
    <source>
        <dbReference type="EMBL" id="SDJ94296.1"/>
    </source>
</evidence>
<dbReference type="EMBL" id="FNFC01000012">
    <property type="protein sequence ID" value="SDJ94296.1"/>
    <property type="molecule type" value="Genomic_DNA"/>
</dbReference>
<evidence type="ECO:0000256" key="1">
    <source>
        <dbReference type="SAM" id="Phobius"/>
    </source>
</evidence>
<feature type="transmembrane region" description="Helical" evidence="1">
    <location>
        <begin position="18"/>
        <end position="38"/>
    </location>
</feature>
<dbReference type="Proteomes" id="UP000198856">
    <property type="component" value="Unassembled WGS sequence"/>
</dbReference>
<name>A0A1G8XUZ7_9EURY</name>
<protein>
    <submittedName>
        <fullName evidence="2">Uncharacterized protein</fullName>
    </submittedName>
</protein>
<dbReference type="AlphaFoldDB" id="A0A1G8XUZ7"/>
<dbReference type="STRING" id="890420.SAMN05216226_11292"/>
<dbReference type="InterPro" id="IPR058328">
    <property type="entry name" value="DUF8015"/>
</dbReference>
<keyword evidence="3" id="KW-1185">Reference proteome</keyword>
<gene>
    <name evidence="2" type="ORF">SAMN05216226_11292</name>
</gene>
<keyword evidence="1" id="KW-1133">Transmembrane helix</keyword>
<keyword evidence="1" id="KW-0812">Transmembrane</keyword>
<organism evidence="2 3">
    <name type="scientific">Halovenus aranensis</name>
    <dbReference type="NCBI Taxonomy" id="890420"/>
    <lineage>
        <taxon>Archaea</taxon>
        <taxon>Methanobacteriati</taxon>
        <taxon>Methanobacteriota</taxon>
        <taxon>Stenosarchaea group</taxon>
        <taxon>Halobacteria</taxon>
        <taxon>Halobacteriales</taxon>
        <taxon>Haloarculaceae</taxon>
        <taxon>Halovenus</taxon>
    </lineage>
</organism>
<dbReference type="RefSeq" id="WP_092703626.1">
    <property type="nucleotide sequence ID" value="NZ_FNFC01000012.1"/>
</dbReference>
<reference evidence="2 3" key="1">
    <citation type="submission" date="2016-10" db="EMBL/GenBank/DDBJ databases">
        <authorList>
            <person name="de Groot N.N."/>
        </authorList>
    </citation>
    <scope>NUCLEOTIDE SEQUENCE [LARGE SCALE GENOMIC DNA]</scope>
    <source>
        <strain evidence="2 3">IBRC-M10015</strain>
    </source>
</reference>
<keyword evidence="1" id="KW-0472">Membrane</keyword>